<keyword evidence="1" id="KW-0732">Signal</keyword>
<dbReference type="VEuPathDB" id="VectorBase:ADIR014521"/>
<feature type="signal peptide" evidence="1">
    <location>
        <begin position="1"/>
        <end position="21"/>
    </location>
</feature>
<evidence type="ECO:0000313" key="3">
    <source>
        <dbReference type="Proteomes" id="UP000075884"/>
    </source>
</evidence>
<protein>
    <submittedName>
        <fullName evidence="2">Uncharacterized protein</fullName>
    </submittedName>
</protein>
<proteinExistence type="predicted"/>
<dbReference type="AlphaFoldDB" id="A0A182NXE1"/>
<accession>A0A182NXE1</accession>
<evidence type="ECO:0000256" key="1">
    <source>
        <dbReference type="SAM" id="SignalP"/>
    </source>
</evidence>
<sequence length="71" mass="7723">MKRTLLLFCVVLIASLCVSEAQVSETPPPVSNDTSARLVNAVSLGNMTRQRAVTTTRYPPHIQADEHSDGK</sequence>
<dbReference type="EnsemblMetazoa" id="ADIR014521-RA">
    <property type="protein sequence ID" value="ADIR014521-PA"/>
    <property type="gene ID" value="ADIR014521"/>
</dbReference>
<feature type="chain" id="PRO_5008130468" evidence="1">
    <location>
        <begin position="22"/>
        <end position="71"/>
    </location>
</feature>
<reference evidence="3" key="1">
    <citation type="submission" date="2013-03" db="EMBL/GenBank/DDBJ databases">
        <title>The Genome Sequence of Anopheles dirus WRAIR2.</title>
        <authorList>
            <consortium name="The Broad Institute Genomics Platform"/>
            <person name="Neafsey D.E."/>
            <person name="Walton C."/>
            <person name="Walker B."/>
            <person name="Young S.K."/>
            <person name="Zeng Q."/>
            <person name="Gargeya S."/>
            <person name="Fitzgerald M."/>
            <person name="Haas B."/>
            <person name="Abouelleil A."/>
            <person name="Allen A.W."/>
            <person name="Alvarado L."/>
            <person name="Arachchi H.M."/>
            <person name="Berlin A.M."/>
            <person name="Chapman S.B."/>
            <person name="Gainer-Dewar J."/>
            <person name="Goldberg J."/>
            <person name="Griggs A."/>
            <person name="Gujja S."/>
            <person name="Hansen M."/>
            <person name="Howarth C."/>
            <person name="Imamovic A."/>
            <person name="Ireland A."/>
            <person name="Larimer J."/>
            <person name="McCowan C."/>
            <person name="Murphy C."/>
            <person name="Pearson M."/>
            <person name="Poon T.W."/>
            <person name="Priest M."/>
            <person name="Roberts A."/>
            <person name="Saif S."/>
            <person name="Shea T."/>
            <person name="Sisk P."/>
            <person name="Sykes S."/>
            <person name="Wortman J."/>
            <person name="Nusbaum C."/>
            <person name="Birren B."/>
        </authorList>
    </citation>
    <scope>NUCLEOTIDE SEQUENCE [LARGE SCALE GENOMIC DNA]</scope>
    <source>
        <strain evidence="3">WRAIR2</strain>
    </source>
</reference>
<evidence type="ECO:0000313" key="2">
    <source>
        <dbReference type="EnsemblMetazoa" id="ADIR014521-PA"/>
    </source>
</evidence>
<organism evidence="2 3">
    <name type="scientific">Anopheles dirus</name>
    <dbReference type="NCBI Taxonomy" id="7168"/>
    <lineage>
        <taxon>Eukaryota</taxon>
        <taxon>Metazoa</taxon>
        <taxon>Ecdysozoa</taxon>
        <taxon>Arthropoda</taxon>
        <taxon>Hexapoda</taxon>
        <taxon>Insecta</taxon>
        <taxon>Pterygota</taxon>
        <taxon>Neoptera</taxon>
        <taxon>Endopterygota</taxon>
        <taxon>Diptera</taxon>
        <taxon>Nematocera</taxon>
        <taxon>Culicoidea</taxon>
        <taxon>Culicidae</taxon>
        <taxon>Anophelinae</taxon>
        <taxon>Anopheles</taxon>
    </lineage>
</organism>
<name>A0A182NXE1_9DIPT</name>
<reference evidence="2" key="2">
    <citation type="submission" date="2020-05" db="UniProtKB">
        <authorList>
            <consortium name="EnsemblMetazoa"/>
        </authorList>
    </citation>
    <scope>IDENTIFICATION</scope>
    <source>
        <strain evidence="2">WRAIR2</strain>
    </source>
</reference>
<dbReference type="Proteomes" id="UP000075884">
    <property type="component" value="Unassembled WGS sequence"/>
</dbReference>
<keyword evidence="3" id="KW-1185">Reference proteome</keyword>